<dbReference type="AlphaFoldDB" id="A0A8R7TPX3"/>
<dbReference type="InterPro" id="IPR056594">
    <property type="entry name" value="AT5G49610-like_b-prop"/>
</dbReference>
<evidence type="ECO:0000259" key="1">
    <source>
        <dbReference type="Pfam" id="PF23635"/>
    </source>
</evidence>
<sequence>MVIDCRHGRVLVQGMKGNEVIVCDPITTRQHRMPLPPEFSKSPISAAVLCAASEQGHVHGGCHSSPFKVVLVNMCTPKPIASVYSSETATWGNIISTESPGSLCITAYQGSLVGNALYWLQHEIGNGILAFDLHDQSLAVIRGPTITIDFNRDVGQIIQAENGALGLAVLSYPRLHMWQRNVNGHGVATWLMWKTIEIHTILGLPPQIPEYSKLSGYYEDTDAIFIYVDGNAYMVQLQSMECKRLDGTHNIINFYPFTSFYPPGTTITG</sequence>
<dbReference type="Gramene" id="TuG1812G0300000093.01.T01">
    <property type="protein sequence ID" value="TuG1812G0300000093.01.T01"/>
    <property type="gene ID" value="TuG1812G0300000093.01"/>
</dbReference>
<keyword evidence="3" id="KW-1185">Reference proteome</keyword>
<feature type="domain" description="F-box protein AT5G49610-like beta-propeller" evidence="1">
    <location>
        <begin position="2"/>
        <end position="263"/>
    </location>
</feature>
<name>A0A8R7TPX3_TRIUA</name>
<reference evidence="2" key="3">
    <citation type="submission" date="2022-06" db="UniProtKB">
        <authorList>
            <consortium name="EnsemblPlants"/>
        </authorList>
    </citation>
    <scope>IDENTIFICATION</scope>
</reference>
<dbReference type="Pfam" id="PF23635">
    <property type="entry name" value="Beta-prop_AT5G49610-like"/>
    <property type="match status" value="1"/>
</dbReference>
<dbReference type="Proteomes" id="UP000015106">
    <property type="component" value="Chromosome 3"/>
</dbReference>
<dbReference type="PANTHER" id="PTHR33186:SF18">
    <property type="entry name" value="OS10G0136150 PROTEIN"/>
    <property type="match status" value="1"/>
</dbReference>
<reference evidence="3" key="1">
    <citation type="journal article" date="2013" name="Nature">
        <title>Draft genome of the wheat A-genome progenitor Triticum urartu.</title>
        <authorList>
            <person name="Ling H.Q."/>
            <person name="Zhao S."/>
            <person name="Liu D."/>
            <person name="Wang J."/>
            <person name="Sun H."/>
            <person name="Zhang C."/>
            <person name="Fan H."/>
            <person name="Li D."/>
            <person name="Dong L."/>
            <person name="Tao Y."/>
            <person name="Gao C."/>
            <person name="Wu H."/>
            <person name="Li Y."/>
            <person name="Cui Y."/>
            <person name="Guo X."/>
            <person name="Zheng S."/>
            <person name="Wang B."/>
            <person name="Yu K."/>
            <person name="Liang Q."/>
            <person name="Yang W."/>
            <person name="Lou X."/>
            <person name="Chen J."/>
            <person name="Feng M."/>
            <person name="Jian J."/>
            <person name="Zhang X."/>
            <person name="Luo G."/>
            <person name="Jiang Y."/>
            <person name="Liu J."/>
            <person name="Wang Z."/>
            <person name="Sha Y."/>
            <person name="Zhang B."/>
            <person name="Wu H."/>
            <person name="Tang D."/>
            <person name="Shen Q."/>
            <person name="Xue P."/>
            <person name="Zou S."/>
            <person name="Wang X."/>
            <person name="Liu X."/>
            <person name="Wang F."/>
            <person name="Yang Y."/>
            <person name="An X."/>
            <person name="Dong Z."/>
            <person name="Zhang K."/>
            <person name="Zhang X."/>
            <person name="Luo M.C."/>
            <person name="Dvorak J."/>
            <person name="Tong Y."/>
            <person name="Wang J."/>
            <person name="Yang H."/>
            <person name="Li Z."/>
            <person name="Wang D."/>
            <person name="Zhang A."/>
            <person name="Wang J."/>
        </authorList>
    </citation>
    <scope>NUCLEOTIDE SEQUENCE</scope>
    <source>
        <strain evidence="3">cv. G1812</strain>
    </source>
</reference>
<evidence type="ECO:0000313" key="3">
    <source>
        <dbReference type="Proteomes" id="UP000015106"/>
    </source>
</evidence>
<dbReference type="PANTHER" id="PTHR33186">
    <property type="entry name" value="OS10G0136150 PROTEIN-RELATED"/>
    <property type="match status" value="1"/>
</dbReference>
<reference evidence="2" key="2">
    <citation type="submission" date="2018-03" db="EMBL/GenBank/DDBJ databases">
        <title>The Triticum urartu genome reveals the dynamic nature of wheat genome evolution.</title>
        <authorList>
            <person name="Ling H."/>
            <person name="Ma B."/>
            <person name="Shi X."/>
            <person name="Liu H."/>
            <person name="Dong L."/>
            <person name="Sun H."/>
            <person name="Cao Y."/>
            <person name="Gao Q."/>
            <person name="Zheng S."/>
            <person name="Li Y."/>
            <person name="Yu Y."/>
            <person name="Du H."/>
            <person name="Qi M."/>
            <person name="Li Y."/>
            <person name="Yu H."/>
            <person name="Cui Y."/>
            <person name="Wang N."/>
            <person name="Chen C."/>
            <person name="Wu H."/>
            <person name="Zhao Y."/>
            <person name="Zhang J."/>
            <person name="Li Y."/>
            <person name="Zhou W."/>
            <person name="Zhang B."/>
            <person name="Hu W."/>
            <person name="Eijk M."/>
            <person name="Tang J."/>
            <person name="Witsenboer H."/>
            <person name="Zhao S."/>
            <person name="Li Z."/>
            <person name="Zhang A."/>
            <person name="Wang D."/>
            <person name="Liang C."/>
        </authorList>
    </citation>
    <scope>NUCLEOTIDE SEQUENCE [LARGE SCALE GENOMIC DNA]</scope>
    <source>
        <strain evidence="2">cv. G1812</strain>
    </source>
</reference>
<dbReference type="EnsemblPlants" id="TuG1812G0300000093.01.T01">
    <property type="protein sequence ID" value="TuG1812G0300000093.01.T01"/>
    <property type="gene ID" value="TuG1812G0300000093.01"/>
</dbReference>
<protein>
    <recommendedName>
        <fullName evidence="1">F-box protein AT5G49610-like beta-propeller domain-containing protein</fullName>
    </recommendedName>
</protein>
<accession>A0A8R7TPX3</accession>
<proteinExistence type="predicted"/>
<organism evidence="2 3">
    <name type="scientific">Triticum urartu</name>
    <name type="common">Red wild einkorn</name>
    <name type="synonym">Crithodium urartu</name>
    <dbReference type="NCBI Taxonomy" id="4572"/>
    <lineage>
        <taxon>Eukaryota</taxon>
        <taxon>Viridiplantae</taxon>
        <taxon>Streptophyta</taxon>
        <taxon>Embryophyta</taxon>
        <taxon>Tracheophyta</taxon>
        <taxon>Spermatophyta</taxon>
        <taxon>Magnoliopsida</taxon>
        <taxon>Liliopsida</taxon>
        <taxon>Poales</taxon>
        <taxon>Poaceae</taxon>
        <taxon>BOP clade</taxon>
        <taxon>Pooideae</taxon>
        <taxon>Triticodae</taxon>
        <taxon>Triticeae</taxon>
        <taxon>Triticinae</taxon>
        <taxon>Triticum</taxon>
    </lineage>
</organism>
<evidence type="ECO:0000313" key="2">
    <source>
        <dbReference type="EnsemblPlants" id="TuG1812G0300000093.01.T01"/>
    </source>
</evidence>